<protein>
    <submittedName>
        <fullName evidence="1">Uncharacterized protein</fullName>
    </submittedName>
</protein>
<dbReference type="Proteomes" id="UP001162156">
    <property type="component" value="Unassembled WGS sequence"/>
</dbReference>
<accession>A0AAV8WYU5</accession>
<evidence type="ECO:0000313" key="1">
    <source>
        <dbReference type="EMBL" id="KAJ8931898.1"/>
    </source>
</evidence>
<comment type="caution">
    <text evidence="1">The sequence shown here is derived from an EMBL/GenBank/DDBJ whole genome shotgun (WGS) entry which is preliminary data.</text>
</comment>
<dbReference type="AlphaFoldDB" id="A0AAV8WYU5"/>
<organism evidence="1 2">
    <name type="scientific">Rhamnusium bicolor</name>
    <dbReference type="NCBI Taxonomy" id="1586634"/>
    <lineage>
        <taxon>Eukaryota</taxon>
        <taxon>Metazoa</taxon>
        <taxon>Ecdysozoa</taxon>
        <taxon>Arthropoda</taxon>
        <taxon>Hexapoda</taxon>
        <taxon>Insecta</taxon>
        <taxon>Pterygota</taxon>
        <taxon>Neoptera</taxon>
        <taxon>Endopterygota</taxon>
        <taxon>Coleoptera</taxon>
        <taxon>Polyphaga</taxon>
        <taxon>Cucujiformia</taxon>
        <taxon>Chrysomeloidea</taxon>
        <taxon>Cerambycidae</taxon>
        <taxon>Lepturinae</taxon>
        <taxon>Rhagiini</taxon>
        <taxon>Rhamnusium</taxon>
    </lineage>
</organism>
<evidence type="ECO:0000313" key="2">
    <source>
        <dbReference type="Proteomes" id="UP001162156"/>
    </source>
</evidence>
<reference evidence="1" key="1">
    <citation type="journal article" date="2023" name="Insect Mol. Biol.">
        <title>Genome sequencing provides insights into the evolution of gene families encoding plant cell wall-degrading enzymes in longhorned beetles.</title>
        <authorList>
            <person name="Shin N.R."/>
            <person name="Okamura Y."/>
            <person name="Kirsch R."/>
            <person name="Pauchet Y."/>
        </authorList>
    </citation>
    <scope>NUCLEOTIDE SEQUENCE</scope>
    <source>
        <strain evidence="1">RBIC_L_NR</strain>
    </source>
</reference>
<keyword evidence="2" id="KW-1185">Reference proteome</keyword>
<sequence>MFIFKFLFKGNGQIVYTDVEGQLGIISGAVKNSSQEVDSEPMEDGVCPEYDVDFGNVQFEDDDEDNENAVSVEKLKKQYMGSPEPELQNLEDGRSRNKNIALANLKQFYICWVKLVITTRDVRIYLSLKTTKTKFTVSECLFNTDML</sequence>
<dbReference type="EMBL" id="JANEYF010004209">
    <property type="protein sequence ID" value="KAJ8931898.1"/>
    <property type="molecule type" value="Genomic_DNA"/>
</dbReference>
<name>A0AAV8WYU5_9CUCU</name>
<gene>
    <name evidence="1" type="ORF">NQ314_015167</name>
</gene>
<proteinExistence type="predicted"/>